<reference evidence="2 3" key="1">
    <citation type="submission" date="2021-08" db="EMBL/GenBank/DDBJ databases">
        <title>Complete genome sequence of Leptospira kobayashii strain E30.</title>
        <authorList>
            <person name="Nakao R."/>
            <person name="Nakamura S."/>
            <person name="Masuzawa T."/>
            <person name="Koizumi N."/>
        </authorList>
    </citation>
    <scope>NUCLEOTIDE SEQUENCE [LARGE SCALE GENOMIC DNA]</scope>
    <source>
        <strain evidence="2 3">E30</strain>
    </source>
</reference>
<keyword evidence="3" id="KW-1185">Reference proteome</keyword>
<feature type="transmembrane region" description="Helical" evidence="1">
    <location>
        <begin position="189"/>
        <end position="212"/>
    </location>
</feature>
<dbReference type="RefSeq" id="WP_109022443.1">
    <property type="nucleotide sequence ID" value="NZ_AP025029.1"/>
</dbReference>
<evidence type="ECO:0008006" key="4">
    <source>
        <dbReference type="Google" id="ProtNLM"/>
    </source>
</evidence>
<organism evidence="2 3">
    <name type="scientific">Leptospira kobayashii</name>
    <dbReference type="NCBI Taxonomy" id="1917830"/>
    <lineage>
        <taxon>Bacteria</taxon>
        <taxon>Pseudomonadati</taxon>
        <taxon>Spirochaetota</taxon>
        <taxon>Spirochaetia</taxon>
        <taxon>Leptospirales</taxon>
        <taxon>Leptospiraceae</taxon>
        <taxon>Leptospira</taxon>
    </lineage>
</organism>
<dbReference type="Proteomes" id="UP000245263">
    <property type="component" value="Chromosome 2"/>
</dbReference>
<keyword evidence="1" id="KW-0812">Transmembrane</keyword>
<gene>
    <name evidence="2" type="ORF">LPTSP3_g36690</name>
</gene>
<feature type="transmembrane region" description="Helical" evidence="1">
    <location>
        <begin position="224"/>
        <end position="243"/>
    </location>
</feature>
<feature type="transmembrane region" description="Helical" evidence="1">
    <location>
        <begin position="369"/>
        <end position="389"/>
    </location>
</feature>
<dbReference type="NCBIfam" id="NF046093">
    <property type="entry name" value="AZOBR_p60025_fam"/>
    <property type="match status" value="1"/>
</dbReference>
<feature type="transmembrane region" description="Helical" evidence="1">
    <location>
        <begin position="156"/>
        <end position="177"/>
    </location>
</feature>
<name>A0ABN6KJD8_9LEPT</name>
<feature type="transmembrane region" description="Helical" evidence="1">
    <location>
        <begin position="6"/>
        <end position="23"/>
    </location>
</feature>
<dbReference type="InterPro" id="IPR058226">
    <property type="entry name" value="AZOBR_p60025-like"/>
</dbReference>
<protein>
    <recommendedName>
        <fullName evidence="4">Dolichyl-phosphate-mannose-protein mannosyltransferase</fullName>
    </recommendedName>
</protein>
<keyword evidence="1" id="KW-1133">Transmembrane helix</keyword>
<feature type="transmembrane region" description="Helical" evidence="1">
    <location>
        <begin position="87"/>
        <end position="107"/>
    </location>
</feature>
<accession>A0ABN6KJD8</accession>
<evidence type="ECO:0000313" key="3">
    <source>
        <dbReference type="Proteomes" id="UP000245263"/>
    </source>
</evidence>
<feature type="transmembrane region" description="Helical" evidence="1">
    <location>
        <begin position="320"/>
        <end position="340"/>
    </location>
</feature>
<feature type="transmembrane region" description="Helical" evidence="1">
    <location>
        <begin position="113"/>
        <end position="135"/>
    </location>
</feature>
<proteinExistence type="predicted"/>
<evidence type="ECO:0000313" key="2">
    <source>
        <dbReference type="EMBL" id="BDA80739.1"/>
    </source>
</evidence>
<evidence type="ECO:0000256" key="1">
    <source>
        <dbReference type="SAM" id="Phobius"/>
    </source>
</evidence>
<keyword evidence="1" id="KW-0472">Membrane</keyword>
<feature type="transmembrane region" description="Helical" evidence="1">
    <location>
        <begin position="283"/>
        <end position="300"/>
    </location>
</feature>
<dbReference type="EMBL" id="AP025029">
    <property type="protein sequence ID" value="BDA80739.1"/>
    <property type="molecule type" value="Genomic_DNA"/>
</dbReference>
<sequence length="400" mass="46282">MKRFWFPISFLAFLVLEILLILIKTKPYGYSLSSLIGIWDGFAEINPGAVDSDFVIFRAGGYDGQFFYLVAKSLFTDLSWDLIVDSYFFRLHRIGFSFIVGSFSSLIGFEYYAWIAILILNIAFLASYYVLHSLLPGDKKFYSLLYLFSPYSLNSNLLLVADGFFASLVILGTFFYLKLNKTYFDEILSVLFLTLAIFTRELGIFLLLPIVFQSILAKNRKQTFIFVLPLFCFVFFLIWTWSISPNHLGTNPLGFRDMTDFPLYGFIKSFYDNGRFHLSAKESVKLLLFAQYLLLFAYILKKIWDLFQSLESLIRTKELLFILPILATLGIISIAEEGYWRSFDNLSRMFTLSLPLVIYLHTRKPNRISGIFLGSSLLLFVFLILRITLLTQGKDFYLSP</sequence>